<organism evidence="1 2">
    <name type="scientific">Listeria immobilis</name>
    <dbReference type="NCBI Taxonomy" id="2713502"/>
    <lineage>
        <taxon>Bacteria</taxon>
        <taxon>Bacillati</taxon>
        <taxon>Bacillota</taxon>
        <taxon>Bacilli</taxon>
        <taxon>Bacillales</taxon>
        <taxon>Listeriaceae</taxon>
        <taxon>Listeria</taxon>
    </lineage>
</organism>
<gene>
    <name evidence="1" type="ORF">HCJ59_05735</name>
</gene>
<proteinExistence type="predicted"/>
<evidence type="ECO:0000313" key="1">
    <source>
        <dbReference type="EMBL" id="MBC1509391.1"/>
    </source>
</evidence>
<sequence>MFCNYEEFEYEFEKALIRGSIDYWIEVIDMVSKDVKVGEGFSVIATMALDSPDEYGCEFSFEKQMVDNEETLLFLNAIYRKIS</sequence>
<name>A0ABR6SV40_9LIST</name>
<reference evidence="1 2" key="1">
    <citation type="submission" date="2020-03" db="EMBL/GenBank/DDBJ databases">
        <title>Soil Listeria distribution.</title>
        <authorList>
            <person name="Liao J."/>
            <person name="Wiedmann M."/>
        </authorList>
    </citation>
    <scope>NUCLEOTIDE SEQUENCE [LARGE SCALE GENOMIC DNA]</scope>
    <source>
        <strain evidence="1 2">FSL L7-1515</strain>
    </source>
</reference>
<dbReference type="Proteomes" id="UP000587800">
    <property type="component" value="Unassembled WGS sequence"/>
</dbReference>
<accession>A0ABR6SV40</accession>
<comment type="caution">
    <text evidence="1">The sequence shown here is derived from an EMBL/GenBank/DDBJ whole genome shotgun (WGS) entry which is preliminary data.</text>
</comment>
<dbReference type="RefSeq" id="WP_185395592.1">
    <property type="nucleotide sequence ID" value="NZ_JAASTU010000029.1"/>
</dbReference>
<keyword evidence="2" id="KW-1185">Reference proteome</keyword>
<evidence type="ECO:0000313" key="2">
    <source>
        <dbReference type="Proteomes" id="UP000587800"/>
    </source>
</evidence>
<dbReference type="EMBL" id="JAASUB010000006">
    <property type="protein sequence ID" value="MBC1509391.1"/>
    <property type="molecule type" value="Genomic_DNA"/>
</dbReference>
<protein>
    <submittedName>
        <fullName evidence="1">Uncharacterized protein</fullName>
    </submittedName>
</protein>